<dbReference type="EMBL" id="FMUS01000013">
    <property type="protein sequence ID" value="SCY70787.1"/>
    <property type="molecule type" value="Genomic_DNA"/>
</dbReference>
<evidence type="ECO:0008006" key="3">
    <source>
        <dbReference type="Google" id="ProtNLM"/>
    </source>
</evidence>
<dbReference type="Proteomes" id="UP000198636">
    <property type="component" value="Unassembled WGS sequence"/>
</dbReference>
<organism evidence="1 2">
    <name type="scientific">Alkaliphilus peptidifermentans DSM 18978</name>
    <dbReference type="NCBI Taxonomy" id="1120976"/>
    <lineage>
        <taxon>Bacteria</taxon>
        <taxon>Bacillati</taxon>
        <taxon>Bacillota</taxon>
        <taxon>Clostridia</taxon>
        <taxon>Peptostreptococcales</taxon>
        <taxon>Natronincolaceae</taxon>
        <taxon>Alkaliphilus</taxon>
    </lineage>
</organism>
<name>A0A1G5I449_9FIRM</name>
<sequence length="207" mass="23951">MKMGYTFSTKEKLILEATLKVMHKNNFLSANISETAKHTMLKPEAIKAIYNSDDALRMAAIFYAASIWVDYIKKDIAGEKDKKTRLRRLLRHYAAGSESYPASLSLYIDIWKIIRDGQRENEAFFKEELQSIYTMFVEAFEELILQEICQSFTLTSEIRQLAWIIVVISDGLHIQNLIEPESIDFDGVEEVLYKMVESYLLETGKEV</sequence>
<proteinExistence type="predicted"/>
<accession>A0A1G5I449</accession>
<keyword evidence="2" id="KW-1185">Reference proteome</keyword>
<dbReference type="STRING" id="1120976.SAMN03080606_02247"/>
<dbReference type="RefSeq" id="WP_091543345.1">
    <property type="nucleotide sequence ID" value="NZ_FMUS01000013.1"/>
</dbReference>
<gene>
    <name evidence="1" type="ORF">SAMN03080606_02247</name>
</gene>
<dbReference type="Gene3D" id="1.10.357.10">
    <property type="entry name" value="Tetracycline Repressor, domain 2"/>
    <property type="match status" value="1"/>
</dbReference>
<protein>
    <recommendedName>
        <fullName evidence="3">Transcriptional regulator, TetR family</fullName>
    </recommendedName>
</protein>
<evidence type="ECO:0000313" key="1">
    <source>
        <dbReference type="EMBL" id="SCY70787.1"/>
    </source>
</evidence>
<dbReference type="SUPFAM" id="SSF48498">
    <property type="entry name" value="Tetracyclin repressor-like, C-terminal domain"/>
    <property type="match status" value="1"/>
</dbReference>
<dbReference type="AlphaFoldDB" id="A0A1G5I449"/>
<dbReference type="InterPro" id="IPR036271">
    <property type="entry name" value="Tet_transcr_reg_TetR-rel_C_sf"/>
</dbReference>
<evidence type="ECO:0000313" key="2">
    <source>
        <dbReference type="Proteomes" id="UP000198636"/>
    </source>
</evidence>
<reference evidence="1 2" key="1">
    <citation type="submission" date="2016-10" db="EMBL/GenBank/DDBJ databases">
        <authorList>
            <person name="de Groot N.N."/>
        </authorList>
    </citation>
    <scope>NUCLEOTIDE SEQUENCE [LARGE SCALE GENOMIC DNA]</scope>
    <source>
        <strain evidence="1 2">DSM 18978</strain>
    </source>
</reference>